<protein>
    <submittedName>
        <fullName evidence="1">Uncharacterized protein</fullName>
    </submittedName>
</protein>
<sequence length="125" mass="14175">MAGFIGVFPENFGQNQVERFVERWLKVFQRVEQVVPGPGSGYTVELTDASEILWEEHLQFRILAAEASAWVYLSLNRRCIETTAWDTPGSAQLSLDLLVELPGLAEVIPETDQKRIEELEREGVL</sequence>
<evidence type="ECO:0000313" key="2">
    <source>
        <dbReference type="Proteomes" id="UP000663859"/>
    </source>
</evidence>
<gene>
    <name evidence="1" type="ORF">MPNT_10192</name>
</gene>
<proteinExistence type="predicted"/>
<reference evidence="1" key="1">
    <citation type="submission" date="2021-02" db="EMBL/GenBank/DDBJ databases">
        <authorList>
            <person name="Cremers G."/>
            <person name="Picone N."/>
        </authorList>
    </citation>
    <scope>NUCLEOTIDE SEQUENCE</scope>
    <source>
        <strain evidence="1">PQ17</strain>
    </source>
</reference>
<evidence type="ECO:0000313" key="1">
    <source>
        <dbReference type="EMBL" id="CAF0689347.1"/>
    </source>
</evidence>
<organism evidence="1 2">
    <name type="scientific">Candidatus Methylacidithermus pantelleriae</name>
    <dbReference type="NCBI Taxonomy" id="2744239"/>
    <lineage>
        <taxon>Bacteria</taxon>
        <taxon>Pseudomonadati</taxon>
        <taxon>Verrucomicrobiota</taxon>
        <taxon>Methylacidiphilae</taxon>
        <taxon>Methylacidiphilales</taxon>
        <taxon>Methylacidiphilaceae</taxon>
        <taxon>Candidatus Methylacidithermus</taxon>
    </lineage>
</organism>
<accession>A0A8J2BK77</accession>
<keyword evidence="2" id="KW-1185">Reference proteome</keyword>
<name>A0A8J2BK77_9BACT</name>
<dbReference type="EMBL" id="CAJNOB010000001">
    <property type="protein sequence ID" value="CAF0689347.1"/>
    <property type="molecule type" value="Genomic_DNA"/>
</dbReference>
<comment type="caution">
    <text evidence="1">The sequence shown here is derived from an EMBL/GenBank/DDBJ whole genome shotgun (WGS) entry which is preliminary data.</text>
</comment>
<dbReference type="AlphaFoldDB" id="A0A8J2BK77"/>
<dbReference type="Proteomes" id="UP000663859">
    <property type="component" value="Unassembled WGS sequence"/>
</dbReference>
<dbReference type="RefSeq" id="WP_174581670.1">
    <property type="nucleotide sequence ID" value="NZ_CAJNOB010000001.1"/>
</dbReference>